<dbReference type="AlphaFoldDB" id="A0A0C9VTE6"/>
<feature type="region of interest" description="Disordered" evidence="1">
    <location>
        <begin position="179"/>
        <end position="199"/>
    </location>
</feature>
<feature type="compositionally biased region" description="Low complexity" evidence="1">
    <location>
        <begin position="215"/>
        <end position="243"/>
    </location>
</feature>
<keyword evidence="2" id="KW-0812">Transmembrane</keyword>
<keyword evidence="2" id="KW-1133">Transmembrane helix</keyword>
<dbReference type="EMBL" id="KN839864">
    <property type="protein sequence ID" value="KIJ61200.1"/>
    <property type="molecule type" value="Genomic_DNA"/>
</dbReference>
<protein>
    <submittedName>
        <fullName evidence="3">Uncharacterized protein</fullName>
    </submittedName>
</protein>
<feature type="transmembrane region" description="Helical" evidence="2">
    <location>
        <begin position="128"/>
        <end position="157"/>
    </location>
</feature>
<keyword evidence="2" id="KW-0472">Membrane</keyword>
<dbReference type="Proteomes" id="UP000053820">
    <property type="component" value="Unassembled WGS sequence"/>
</dbReference>
<feature type="region of interest" description="Disordered" evidence="1">
    <location>
        <begin position="432"/>
        <end position="454"/>
    </location>
</feature>
<sequence length="580" mass="62815">MSHSPNASLAIWGTYTTVRYCLAFAGASGDAERVFALALGVASAIAVALIVISIATPLFPETTYLRAWRYTRSMLRACYVLLLLAAAVMNLVLVLMWHPKDHCSWDVDLSWYTSAINTASSHCHTASFAAWAAAAALRLVLTLIMALLFIYTARAYYVARHPSQRRRRTYHSSYFLSDPEDASPASTLPPSTTSASPFKFTRSKDSKHALIQSSTTLATSNSSSTLAPSLSYTSHSCSHSSPPKRISPTKTSPPTYRSTPIWPGGRVSPPTTEVEPETSSPQTQFVTSATPRMLRRTSRISIDQVSPTAVLPTSSDPEKSSDPMILRAPSDIKASGPGVYDHRGSTDGRKISLAWESSTACGSQAAESFKEGEPVKDDVSVYSYGYGASGPTYPYLDVYNPSSYSRGNAAAPSEHRDQDVFSPVPRLSIPAAPVFPDLSEPLSTTTKDDSSDEEEYVPMMGGFVRRMSTIESLGSKEAATMSTRSMAFSARSQTPASQLSSLRFANYTPTMSMASSVSRSNSLSTAYLSMSSGDASSTGMRVSERGELLPESRITSPLSYGRYYYTANGQNLPTMEEEDR</sequence>
<feature type="compositionally biased region" description="Polar residues" evidence="1">
    <location>
        <begin position="248"/>
        <end position="258"/>
    </location>
</feature>
<organism evidence="3 4">
    <name type="scientific">Hydnomerulius pinastri MD-312</name>
    <dbReference type="NCBI Taxonomy" id="994086"/>
    <lineage>
        <taxon>Eukaryota</taxon>
        <taxon>Fungi</taxon>
        <taxon>Dikarya</taxon>
        <taxon>Basidiomycota</taxon>
        <taxon>Agaricomycotina</taxon>
        <taxon>Agaricomycetes</taxon>
        <taxon>Agaricomycetidae</taxon>
        <taxon>Boletales</taxon>
        <taxon>Boletales incertae sedis</taxon>
        <taxon>Leucogyrophana</taxon>
    </lineage>
</organism>
<feature type="transmembrane region" description="Helical" evidence="2">
    <location>
        <begin position="34"/>
        <end position="56"/>
    </location>
</feature>
<proteinExistence type="predicted"/>
<accession>A0A0C9VTE6</accession>
<reference evidence="3 4" key="1">
    <citation type="submission" date="2014-04" db="EMBL/GenBank/DDBJ databases">
        <title>Evolutionary Origins and Diversification of the Mycorrhizal Mutualists.</title>
        <authorList>
            <consortium name="DOE Joint Genome Institute"/>
            <consortium name="Mycorrhizal Genomics Consortium"/>
            <person name="Kohler A."/>
            <person name="Kuo A."/>
            <person name="Nagy L.G."/>
            <person name="Floudas D."/>
            <person name="Copeland A."/>
            <person name="Barry K.W."/>
            <person name="Cichocki N."/>
            <person name="Veneault-Fourrey C."/>
            <person name="LaButti K."/>
            <person name="Lindquist E.A."/>
            <person name="Lipzen A."/>
            <person name="Lundell T."/>
            <person name="Morin E."/>
            <person name="Murat C."/>
            <person name="Riley R."/>
            <person name="Ohm R."/>
            <person name="Sun H."/>
            <person name="Tunlid A."/>
            <person name="Henrissat B."/>
            <person name="Grigoriev I.V."/>
            <person name="Hibbett D.S."/>
            <person name="Martin F."/>
        </authorList>
    </citation>
    <scope>NUCLEOTIDE SEQUENCE [LARGE SCALE GENOMIC DNA]</scope>
    <source>
        <strain evidence="3 4">MD-312</strain>
    </source>
</reference>
<evidence type="ECO:0000313" key="3">
    <source>
        <dbReference type="EMBL" id="KIJ61200.1"/>
    </source>
</evidence>
<evidence type="ECO:0000256" key="2">
    <source>
        <dbReference type="SAM" id="Phobius"/>
    </source>
</evidence>
<name>A0A0C9VTE6_9AGAM</name>
<dbReference type="HOGENOM" id="CLU_033739_0_0_1"/>
<evidence type="ECO:0000256" key="1">
    <source>
        <dbReference type="SAM" id="MobiDB-lite"/>
    </source>
</evidence>
<gene>
    <name evidence="3" type="ORF">HYDPIDRAFT_159755</name>
</gene>
<dbReference type="OrthoDB" id="3222669at2759"/>
<evidence type="ECO:0000313" key="4">
    <source>
        <dbReference type="Proteomes" id="UP000053820"/>
    </source>
</evidence>
<feature type="compositionally biased region" description="Polar residues" evidence="1">
    <location>
        <begin position="277"/>
        <end position="290"/>
    </location>
</feature>
<keyword evidence="4" id="KW-1185">Reference proteome</keyword>
<feature type="compositionally biased region" description="Low complexity" evidence="1">
    <location>
        <begin position="182"/>
        <end position="197"/>
    </location>
</feature>
<feature type="transmembrane region" description="Helical" evidence="2">
    <location>
        <begin position="77"/>
        <end position="97"/>
    </location>
</feature>
<feature type="region of interest" description="Disordered" evidence="1">
    <location>
        <begin position="215"/>
        <end position="290"/>
    </location>
</feature>